<dbReference type="InterPro" id="IPR000845">
    <property type="entry name" value="Nucleoside_phosphorylase_d"/>
</dbReference>
<dbReference type="PANTHER" id="PTHR43691">
    <property type="entry name" value="URIDINE PHOSPHORYLASE"/>
    <property type="match status" value="1"/>
</dbReference>
<comment type="caution">
    <text evidence="2">The sequence shown here is derived from an EMBL/GenBank/DDBJ whole genome shotgun (WGS) entry which is preliminary data.</text>
</comment>
<evidence type="ECO:0000259" key="1">
    <source>
        <dbReference type="Pfam" id="PF01048"/>
    </source>
</evidence>
<sequence>MSGERVSASQPTHMGGAYHLGLRQGDLPRYVLLPGDLDRVAKIASMWDSSTPLSRRRQYVSFRGRYKGVDISALSTGIGGPAVSIAVEELARLGVDTMIRVGSCGSVRGDVKVGDLVITKAAVRFDGASSAYTPPGYPASADPVVYLALIEAAETLGVRYHTGLTATFDAFYVAQGRPGYKGYLPRTLRSWVEDMASLNVVNVEMEAATLLTLTNLYGLRGGVVCSVFANRVTDEFGELGEADAIMVANEAVRILEQGELRR</sequence>
<dbReference type="Pfam" id="PF01048">
    <property type="entry name" value="PNP_UDP_1"/>
    <property type="match status" value="1"/>
</dbReference>
<dbReference type="SUPFAM" id="SSF53167">
    <property type="entry name" value="Purine and uridine phosphorylases"/>
    <property type="match status" value="1"/>
</dbReference>
<organism evidence="2 3">
    <name type="scientific">Candidatus Marsarchaeota G2 archaeon OSP_D</name>
    <dbReference type="NCBI Taxonomy" id="1978157"/>
    <lineage>
        <taxon>Archaea</taxon>
        <taxon>Candidatus Marsarchaeota</taxon>
        <taxon>Candidatus Marsarchaeota group 2</taxon>
    </lineage>
</organism>
<reference evidence="2 3" key="1">
    <citation type="submission" date="2017-04" db="EMBL/GenBank/DDBJ databases">
        <title>Novel microbial lineages endemic to geothermal iron-oxide mats fill important gaps in the evolutionary history of Archaea.</title>
        <authorList>
            <person name="Jay Z.J."/>
            <person name="Beam J.P."/>
            <person name="Dlakic M."/>
            <person name="Rusch D.B."/>
            <person name="Kozubal M.A."/>
            <person name="Inskeep W.P."/>
        </authorList>
    </citation>
    <scope>NUCLEOTIDE SEQUENCE [LARGE SCALE GENOMIC DNA]</scope>
    <source>
        <strain evidence="2">OSP_D</strain>
    </source>
</reference>
<dbReference type="InterPro" id="IPR010058">
    <property type="entry name" value="Uridine_phosphorylase"/>
</dbReference>
<dbReference type="GO" id="GO:0009116">
    <property type="term" value="P:nucleoside metabolic process"/>
    <property type="evidence" value="ECO:0007669"/>
    <property type="project" value="InterPro"/>
</dbReference>
<proteinExistence type="predicted"/>
<dbReference type="CDD" id="cd17767">
    <property type="entry name" value="UP_EcUdp-like"/>
    <property type="match status" value="1"/>
</dbReference>
<dbReference type="PANTHER" id="PTHR43691:SF13">
    <property type="entry name" value="URIDINE PHOSPHORYLASE"/>
    <property type="match status" value="1"/>
</dbReference>
<evidence type="ECO:0000313" key="3">
    <source>
        <dbReference type="Proteomes" id="UP000240322"/>
    </source>
</evidence>
<dbReference type="InterPro" id="IPR035994">
    <property type="entry name" value="Nucleoside_phosphorylase_sf"/>
</dbReference>
<dbReference type="EMBL" id="NEXE01000011">
    <property type="protein sequence ID" value="PSN92050.1"/>
    <property type="molecule type" value="Genomic_DNA"/>
</dbReference>
<dbReference type="NCBIfam" id="TIGR01718">
    <property type="entry name" value="Uridine-psphlse"/>
    <property type="match status" value="1"/>
</dbReference>
<dbReference type="Proteomes" id="UP000240322">
    <property type="component" value="Unassembled WGS sequence"/>
</dbReference>
<dbReference type="GO" id="GO:0004850">
    <property type="term" value="F:uridine phosphorylase activity"/>
    <property type="evidence" value="ECO:0007669"/>
    <property type="project" value="InterPro"/>
</dbReference>
<protein>
    <submittedName>
        <fullName evidence="2">Uridine phosphorylase</fullName>
    </submittedName>
</protein>
<dbReference type="GO" id="GO:0009166">
    <property type="term" value="P:nucleotide catabolic process"/>
    <property type="evidence" value="ECO:0007669"/>
    <property type="project" value="InterPro"/>
</dbReference>
<name>A0A2R6B085_9ARCH</name>
<feature type="domain" description="Nucleoside phosphorylase" evidence="1">
    <location>
        <begin position="30"/>
        <end position="237"/>
    </location>
</feature>
<dbReference type="Gene3D" id="3.40.50.1580">
    <property type="entry name" value="Nucleoside phosphorylase domain"/>
    <property type="match status" value="1"/>
</dbReference>
<accession>A0A2R6B085</accession>
<evidence type="ECO:0000313" key="2">
    <source>
        <dbReference type="EMBL" id="PSN92050.1"/>
    </source>
</evidence>
<dbReference type="AlphaFoldDB" id="A0A2R6B085"/>
<gene>
    <name evidence="2" type="ORF">B9Q03_02255</name>
</gene>
<dbReference type="GO" id="GO:0005829">
    <property type="term" value="C:cytosol"/>
    <property type="evidence" value="ECO:0007669"/>
    <property type="project" value="TreeGrafter"/>
</dbReference>